<dbReference type="AlphaFoldDB" id="A0A6A6SA04"/>
<dbReference type="PANTHER" id="PTHR42040:SF1">
    <property type="entry name" value="INNER KINETOCHORE SUBUNIT FTA4"/>
    <property type="match status" value="1"/>
</dbReference>
<organism evidence="2 3">
    <name type="scientific">Massarina eburnea CBS 473.64</name>
    <dbReference type="NCBI Taxonomy" id="1395130"/>
    <lineage>
        <taxon>Eukaryota</taxon>
        <taxon>Fungi</taxon>
        <taxon>Dikarya</taxon>
        <taxon>Ascomycota</taxon>
        <taxon>Pezizomycotina</taxon>
        <taxon>Dothideomycetes</taxon>
        <taxon>Pleosporomycetidae</taxon>
        <taxon>Pleosporales</taxon>
        <taxon>Massarineae</taxon>
        <taxon>Massarinaceae</taxon>
        <taxon>Massarina</taxon>
    </lineage>
</organism>
<sequence length="253" mass="28635">MSRQGTAVEQKQRFLQQHKQFLSRGIQPSERLKRIATEGGVELGVLKGAVDKVNRELKQHSRKVYSRQMTEHVTEQIDKFYWASGAHTLESDAADGASDIDTSHTVYRTDDLTQDEHISKLPNRWDISADVPTPADDEAQDVDQDTYLSSLMQLQSLSARRLTLQQKLNTYKTLLALLEPYRRPKENLQPNLVWKDAPLAAELGKTRTLAIRVAGRVGERFGDEEAEAMDEEGDVVMGADEESEKVNKVLESW</sequence>
<name>A0A6A6SA04_9PLEO</name>
<protein>
    <recommendedName>
        <fullName evidence="4">Kinetochore protein fta4</fullName>
    </recommendedName>
</protein>
<dbReference type="GO" id="GO:0031511">
    <property type="term" value="C:Mis6-Sim4 complex"/>
    <property type="evidence" value="ECO:0007669"/>
    <property type="project" value="InterPro"/>
</dbReference>
<feature type="compositionally biased region" description="Basic and acidic residues" evidence="1">
    <location>
        <begin position="244"/>
        <end position="253"/>
    </location>
</feature>
<gene>
    <name evidence="2" type="ORF">P280DRAFT_466744</name>
</gene>
<reference evidence="2" key="1">
    <citation type="journal article" date="2020" name="Stud. Mycol.">
        <title>101 Dothideomycetes genomes: a test case for predicting lifestyles and emergence of pathogens.</title>
        <authorList>
            <person name="Haridas S."/>
            <person name="Albert R."/>
            <person name="Binder M."/>
            <person name="Bloem J."/>
            <person name="Labutti K."/>
            <person name="Salamov A."/>
            <person name="Andreopoulos B."/>
            <person name="Baker S."/>
            <person name="Barry K."/>
            <person name="Bills G."/>
            <person name="Bluhm B."/>
            <person name="Cannon C."/>
            <person name="Castanera R."/>
            <person name="Culley D."/>
            <person name="Daum C."/>
            <person name="Ezra D."/>
            <person name="Gonzalez J."/>
            <person name="Henrissat B."/>
            <person name="Kuo A."/>
            <person name="Liang C."/>
            <person name="Lipzen A."/>
            <person name="Lutzoni F."/>
            <person name="Magnuson J."/>
            <person name="Mondo S."/>
            <person name="Nolan M."/>
            <person name="Ohm R."/>
            <person name="Pangilinan J."/>
            <person name="Park H.-J."/>
            <person name="Ramirez L."/>
            <person name="Alfaro M."/>
            <person name="Sun H."/>
            <person name="Tritt A."/>
            <person name="Yoshinaga Y."/>
            <person name="Zwiers L.-H."/>
            <person name="Turgeon B."/>
            <person name="Goodwin S."/>
            <person name="Spatafora J."/>
            <person name="Crous P."/>
            <person name="Grigoriev I."/>
        </authorList>
    </citation>
    <scope>NUCLEOTIDE SEQUENCE</scope>
    <source>
        <strain evidence="2">CBS 473.64</strain>
    </source>
</reference>
<feature type="compositionally biased region" description="Acidic residues" evidence="1">
    <location>
        <begin position="224"/>
        <end position="243"/>
    </location>
</feature>
<proteinExistence type="predicted"/>
<evidence type="ECO:0000256" key="1">
    <source>
        <dbReference type="SAM" id="MobiDB-lite"/>
    </source>
</evidence>
<dbReference type="OrthoDB" id="21214at2759"/>
<keyword evidence="3" id="KW-1185">Reference proteome</keyword>
<accession>A0A6A6SA04</accession>
<evidence type="ECO:0000313" key="2">
    <source>
        <dbReference type="EMBL" id="KAF2644052.1"/>
    </source>
</evidence>
<dbReference type="Proteomes" id="UP000799753">
    <property type="component" value="Unassembled WGS sequence"/>
</dbReference>
<dbReference type="PANTHER" id="PTHR42040">
    <property type="entry name" value="INNER KINETOCHORE SUBUNIT FTA4"/>
    <property type="match status" value="1"/>
</dbReference>
<evidence type="ECO:0000313" key="3">
    <source>
        <dbReference type="Proteomes" id="UP000799753"/>
    </source>
</evidence>
<dbReference type="Pfam" id="PF13093">
    <property type="entry name" value="FTA4"/>
    <property type="match status" value="1"/>
</dbReference>
<feature type="region of interest" description="Disordered" evidence="1">
    <location>
        <begin position="223"/>
        <end position="253"/>
    </location>
</feature>
<dbReference type="InterPro" id="IPR025207">
    <property type="entry name" value="Sim4_Fta4"/>
</dbReference>
<dbReference type="EMBL" id="MU006779">
    <property type="protein sequence ID" value="KAF2644052.1"/>
    <property type="molecule type" value="Genomic_DNA"/>
</dbReference>
<evidence type="ECO:0008006" key="4">
    <source>
        <dbReference type="Google" id="ProtNLM"/>
    </source>
</evidence>